<dbReference type="PRINTS" id="PR00095">
    <property type="entry name" value="ANTSNTHASEI"/>
</dbReference>
<dbReference type="InterPro" id="IPR043131">
    <property type="entry name" value="BCAT-like_N"/>
</dbReference>
<dbReference type="Pfam" id="PF01063">
    <property type="entry name" value="Aminotran_4"/>
    <property type="match status" value="1"/>
</dbReference>
<dbReference type="GO" id="GO:0008696">
    <property type="term" value="F:4-amino-4-deoxychorismate lyase activity"/>
    <property type="evidence" value="ECO:0007669"/>
    <property type="project" value="UniProtKB-EC"/>
</dbReference>
<dbReference type="EC" id="2.6.1.85" evidence="3"/>
<dbReference type="EC" id="4.1.3.38" evidence="3"/>
<sequence length="706" mass="73942">MTPDPADPSTWTAAPSAVALGPGCPPERLVARLPVSDRPAVLSGEWFGGGVLVLRRPLLVREPVDAADGFDDLARLPAVTPPRPGTPADVVGGGWVAALGFSPGRTVLAFHGSLLRWRPAEGWTFETLGLAGREEADAAELAHWRAELAAAAGEPDEPVGTPGLDVVRTPADPDAARDQHLAAVEDAVGRIRRGDFYQVNLCTRAVGRYAGEPARLFARVVERLHPDRAALVTGPGGRALAGFSPELFWSLHEGRVTSSPIKGTAPRAPGETTSPALAASAKDAAENVMIVDLVRHDLAQVSAAGSVEVPELLALRPHPGVWHLVSTVTSRLAPDRDLADLLRATFPPGSVTGAPKAAALAALPALEPAPRGAHTGAVGLVTPTRGAELAVTIRTFELADGTLELGVGGGITTDSVPVLEWYECWHKAAPLVEAAGGRLDPALPRRALPPTAAQRAGGVFESVLAVAGRPLRLAAHLARLDLSCRELYGHGLPDDLPGRVLAALAEVEVEPRAAVRIAVRPVSPAARPDVEVAVRGLGPRPETCALRRAERPVESWRHKWSDRAALTAAEAAVAPALPYFVGDQATGVTESSRGNLFCWGADGVWRTPPLDEHLLAGVTRREVLDLLADLGQPVRVARLHPADLPAARALVWTSSLSGVVAVTAVDDRPLPPPPPLVAELVRRLGLAGPAPDDRADPGARRGTMQP</sequence>
<comment type="caution">
    <text evidence="3">The sequence shown here is derived from an EMBL/GenBank/DDBJ whole genome shotgun (WGS) entry which is preliminary data.</text>
</comment>
<gene>
    <name evidence="3" type="ORF">JOF54_000207</name>
</gene>
<evidence type="ECO:0000313" key="4">
    <source>
        <dbReference type="Proteomes" id="UP000758168"/>
    </source>
</evidence>
<keyword evidence="4" id="KW-1185">Reference proteome</keyword>
<dbReference type="InterPro" id="IPR001544">
    <property type="entry name" value="Aminotrans_IV"/>
</dbReference>
<keyword evidence="3" id="KW-0808">Transferase</keyword>
<organism evidence="3 4">
    <name type="scientific">Microlunatus capsulatus</name>
    <dbReference type="NCBI Taxonomy" id="99117"/>
    <lineage>
        <taxon>Bacteria</taxon>
        <taxon>Bacillati</taxon>
        <taxon>Actinomycetota</taxon>
        <taxon>Actinomycetes</taxon>
        <taxon>Propionibacteriales</taxon>
        <taxon>Propionibacteriaceae</taxon>
        <taxon>Microlunatus</taxon>
    </lineage>
</organism>
<proteinExistence type="predicted"/>
<dbReference type="Pfam" id="PF00425">
    <property type="entry name" value="Chorismate_bind"/>
    <property type="match status" value="1"/>
</dbReference>
<accession>A0ABS4Z2M3</accession>
<dbReference type="InterPro" id="IPR043132">
    <property type="entry name" value="BCAT-like_C"/>
</dbReference>
<dbReference type="InterPro" id="IPR015890">
    <property type="entry name" value="Chorismate_C"/>
</dbReference>
<dbReference type="Gene3D" id="3.60.120.10">
    <property type="entry name" value="Anthranilate synthase"/>
    <property type="match status" value="1"/>
</dbReference>
<dbReference type="Gene3D" id="3.30.470.10">
    <property type="match status" value="1"/>
</dbReference>
<dbReference type="SUPFAM" id="SSF56322">
    <property type="entry name" value="ADC synthase"/>
    <property type="match status" value="1"/>
</dbReference>
<dbReference type="EMBL" id="JAGIOB010000001">
    <property type="protein sequence ID" value="MBP2415285.1"/>
    <property type="molecule type" value="Genomic_DNA"/>
</dbReference>
<keyword evidence="3" id="KW-0456">Lyase</keyword>
<dbReference type="InterPro" id="IPR005801">
    <property type="entry name" value="ADC_synthase"/>
</dbReference>
<evidence type="ECO:0000313" key="3">
    <source>
        <dbReference type="EMBL" id="MBP2415285.1"/>
    </source>
</evidence>
<dbReference type="SUPFAM" id="SSF56752">
    <property type="entry name" value="D-aminoacid aminotransferase-like PLP-dependent enzymes"/>
    <property type="match status" value="1"/>
</dbReference>
<evidence type="ECO:0000259" key="2">
    <source>
        <dbReference type="Pfam" id="PF00425"/>
    </source>
</evidence>
<feature type="domain" description="Chorismate-utilising enzyme C-terminal" evidence="2">
    <location>
        <begin position="177"/>
        <end position="427"/>
    </location>
</feature>
<protein>
    <submittedName>
        <fullName evidence="3">Para-aminobenzoate synthetase/4-amino-4-deoxychorismate lyase</fullName>
        <ecNumber evidence="3">2.6.1.85</ecNumber>
        <ecNumber evidence="3">4.1.3.38</ecNumber>
    </submittedName>
</protein>
<dbReference type="RefSeq" id="WP_210052175.1">
    <property type="nucleotide sequence ID" value="NZ_BAAAMH010000026.1"/>
</dbReference>
<keyword evidence="3" id="KW-0032">Aminotransferase</keyword>
<dbReference type="PANTHER" id="PTHR11236:SF50">
    <property type="entry name" value="AMINODEOXYCHORISMATE SYNTHASE COMPONENT 1"/>
    <property type="match status" value="1"/>
</dbReference>
<name>A0ABS4Z2M3_9ACTN</name>
<evidence type="ECO:0000256" key="1">
    <source>
        <dbReference type="SAM" id="MobiDB-lite"/>
    </source>
</evidence>
<dbReference type="Proteomes" id="UP000758168">
    <property type="component" value="Unassembled WGS sequence"/>
</dbReference>
<dbReference type="Gene3D" id="3.20.10.10">
    <property type="entry name" value="D-amino Acid Aminotransferase, subunit A, domain 2"/>
    <property type="match status" value="1"/>
</dbReference>
<dbReference type="InterPro" id="IPR019999">
    <property type="entry name" value="Anth_synth_I-like"/>
</dbReference>
<reference evidence="3 4" key="1">
    <citation type="submission" date="2021-03" db="EMBL/GenBank/DDBJ databases">
        <title>Sequencing the genomes of 1000 actinobacteria strains.</title>
        <authorList>
            <person name="Klenk H.-P."/>
        </authorList>
    </citation>
    <scope>NUCLEOTIDE SEQUENCE [LARGE SCALE GENOMIC DNA]</scope>
    <source>
        <strain evidence="3 4">DSM 12936</strain>
    </source>
</reference>
<dbReference type="PANTHER" id="PTHR11236">
    <property type="entry name" value="AMINOBENZOATE/ANTHRANILATE SYNTHASE"/>
    <property type="match status" value="1"/>
</dbReference>
<dbReference type="GO" id="GO:0046820">
    <property type="term" value="F:4-amino-4-deoxychorismate synthase activity"/>
    <property type="evidence" value="ECO:0007669"/>
    <property type="project" value="UniProtKB-EC"/>
</dbReference>
<dbReference type="InterPro" id="IPR036038">
    <property type="entry name" value="Aminotransferase-like"/>
</dbReference>
<feature type="region of interest" description="Disordered" evidence="1">
    <location>
        <begin position="687"/>
        <end position="706"/>
    </location>
</feature>